<keyword evidence="2" id="KW-1185">Reference proteome</keyword>
<dbReference type="EMBL" id="VSRR010030046">
    <property type="protein sequence ID" value="MPC69816.1"/>
    <property type="molecule type" value="Genomic_DNA"/>
</dbReference>
<dbReference type="Proteomes" id="UP000324222">
    <property type="component" value="Unassembled WGS sequence"/>
</dbReference>
<evidence type="ECO:0000313" key="1">
    <source>
        <dbReference type="EMBL" id="MPC69816.1"/>
    </source>
</evidence>
<name>A0A5B7HIQ0_PORTR</name>
<sequence length="89" mass="9857">MRVSGAQDPNGFQGCGVPPFCPQPPPIHHMTLCSPATRRSDGKAAGSQVWQHGYQKVSYQLLVTNRKELFTALIGWHTAKVLQVRETEL</sequence>
<dbReference type="AlphaFoldDB" id="A0A5B7HIQ0"/>
<evidence type="ECO:0000313" key="2">
    <source>
        <dbReference type="Proteomes" id="UP000324222"/>
    </source>
</evidence>
<comment type="caution">
    <text evidence="1">The sequence shown here is derived from an EMBL/GenBank/DDBJ whole genome shotgun (WGS) entry which is preliminary data.</text>
</comment>
<reference evidence="1 2" key="1">
    <citation type="submission" date="2019-05" db="EMBL/GenBank/DDBJ databases">
        <title>Another draft genome of Portunus trituberculatus and its Hox gene families provides insights of decapod evolution.</title>
        <authorList>
            <person name="Jeong J.-H."/>
            <person name="Song I."/>
            <person name="Kim S."/>
            <person name="Choi T."/>
            <person name="Kim D."/>
            <person name="Ryu S."/>
            <person name="Kim W."/>
        </authorList>
    </citation>
    <scope>NUCLEOTIDE SEQUENCE [LARGE SCALE GENOMIC DNA]</scope>
    <source>
        <tissue evidence="1">Muscle</tissue>
    </source>
</reference>
<organism evidence="1 2">
    <name type="scientific">Portunus trituberculatus</name>
    <name type="common">Swimming crab</name>
    <name type="synonym">Neptunus trituberculatus</name>
    <dbReference type="NCBI Taxonomy" id="210409"/>
    <lineage>
        <taxon>Eukaryota</taxon>
        <taxon>Metazoa</taxon>
        <taxon>Ecdysozoa</taxon>
        <taxon>Arthropoda</taxon>
        <taxon>Crustacea</taxon>
        <taxon>Multicrustacea</taxon>
        <taxon>Malacostraca</taxon>
        <taxon>Eumalacostraca</taxon>
        <taxon>Eucarida</taxon>
        <taxon>Decapoda</taxon>
        <taxon>Pleocyemata</taxon>
        <taxon>Brachyura</taxon>
        <taxon>Eubrachyura</taxon>
        <taxon>Portunoidea</taxon>
        <taxon>Portunidae</taxon>
        <taxon>Portuninae</taxon>
        <taxon>Portunus</taxon>
    </lineage>
</organism>
<accession>A0A5B7HIQ0</accession>
<gene>
    <name evidence="1" type="ORF">E2C01_064047</name>
</gene>
<protein>
    <submittedName>
        <fullName evidence="1">Uncharacterized protein</fullName>
    </submittedName>
</protein>
<proteinExistence type="predicted"/>